<gene>
    <name evidence="2" type="ORF">O4H49_20380</name>
</gene>
<protein>
    <submittedName>
        <fullName evidence="2">HNH endonuclease</fullName>
    </submittedName>
</protein>
<dbReference type="RefSeq" id="WP_269425267.1">
    <property type="nucleotide sequence ID" value="NZ_JAPWGY010000022.1"/>
</dbReference>
<keyword evidence="2" id="KW-0378">Hydrolase</keyword>
<feature type="coiled-coil region" evidence="1">
    <location>
        <begin position="134"/>
        <end position="161"/>
    </location>
</feature>
<name>A0ABT4LPT2_9PROT</name>
<dbReference type="Pfam" id="PF12639">
    <property type="entry name" value="Colicin-DNase"/>
    <property type="match status" value="1"/>
</dbReference>
<evidence type="ECO:0000313" key="3">
    <source>
        <dbReference type="Proteomes" id="UP001069802"/>
    </source>
</evidence>
<accession>A0ABT4LPT2</accession>
<evidence type="ECO:0000313" key="2">
    <source>
        <dbReference type="EMBL" id="MCZ4283147.1"/>
    </source>
</evidence>
<dbReference type="GO" id="GO:0004519">
    <property type="term" value="F:endonuclease activity"/>
    <property type="evidence" value="ECO:0007669"/>
    <property type="project" value="UniProtKB-KW"/>
</dbReference>
<reference evidence="2" key="1">
    <citation type="submission" date="2022-12" db="EMBL/GenBank/DDBJ databases">
        <title>Bacterial isolates from different developmental stages of Nematostella vectensis.</title>
        <authorList>
            <person name="Fraune S."/>
        </authorList>
    </citation>
    <scope>NUCLEOTIDE SEQUENCE</scope>
    <source>
        <strain evidence="2">G21630-S1</strain>
    </source>
</reference>
<organism evidence="2 3">
    <name type="scientific">Kiloniella laminariae</name>
    <dbReference type="NCBI Taxonomy" id="454162"/>
    <lineage>
        <taxon>Bacteria</taxon>
        <taxon>Pseudomonadati</taxon>
        <taxon>Pseudomonadota</taxon>
        <taxon>Alphaproteobacteria</taxon>
        <taxon>Rhodospirillales</taxon>
        <taxon>Kiloniellaceae</taxon>
        <taxon>Kiloniella</taxon>
    </lineage>
</organism>
<sequence length="323" mass="35717">KGFGWAADTLRENPEAATAIIGMTDTIANSVWSLMAVAEGGLEVVNPSTSGKESPEFSMDYYASEFEAGVKRLIRDKETLGEGVDAIQQGAVDLFLETVKDSDVSPEKAALYATIAASGVIITRVYAKRLTGGSGNTRKEVNELADTLDNLSNEVNFVARKVEAEKVARSMPYGSREWRDNYDSFYGNENVTSTTIPPYSAKNVKLAGKRHPDTDVVYDLRGFPIFDDIAKYDTRLPLSDFKSASYQTQMRMATRDLRDQIEKNQQIKTTFDADQLHAIQSGKANIPRLTWHHHQDSGRMQLVDRDTHKLTGHVGGEAISEGQ</sequence>
<dbReference type="Proteomes" id="UP001069802">
    <property type="component" value="Unassembled WGS sequence"/>
</dbReference>
<keyword evidence="2" id="KW-0540">Nuclease</keyword>
<proteinExistence type="predicted"/>
<keyword evidence="1" id="KW-0175">Coiled coil</keyword>
<dbReference type="EMBL" id="JAPWGY010000022">
    <property type="protein sequence ID" value="MCZ4283147.1"/>
    <property type="molecule type" value="Genomic_DNA"/>
</dbReference>
<keyword evidence="2" id="KW-0255">Endonuclease</keyword>
<feature type="non-terminal residue" evidence="2">
    <location>
        <position position="1"/>
    </location>
</feature>
<keyword evidence="3" id="KW-1185">Reference proteome</keyword>
<evidence type="ECO:0000256" key="1">
    <source>
        <dbReference type="SAM" id="Coils"/>
    </source>
</evidence>
<comment type="caution">
    <text evidence="2">The sequence shown here is derived from an EMBL/GenBank/DDBJ whole genome shotgun (WGS) entry which is preliminary data.</text>
</comment>